<comment type="function">
    <text evidence="2">Allosteric enzyme that catalyzes the rate-limiting step in glycogen catabolism, the phosphorolytic cleavage of glycogen to produce glucose-1-phosphate, and plays a central role in maintaining cellular and organismal glucose homeostasis.</text>
</comment>
<keyword evidence="2" id="KW-0808">Transferase</keyword>
<keyword evidence="2" id="KW-0663">Pyridoxal phosphate</keyword>
<evidence type="ECO:0000313" key="3">
    <source>
        <dbReference type="EMBL" id="GAE25766.1"/>
    </source>
</evidence>
<dbReference type="Gene3D" id="3.40.50.2000">
    <property type="entry name" value="Glycogen Phosphorylase B"/>
    <property type="match status" value="1"/>
</dbReference>
<gene>
    <name evidence="3" type="ORF">JCM9140_1776</name>
</gene>
<dbReference type="GO" id="GO:0005737">
    <property type="term" value="C:cytoplasm"/>
    <property type="evidence" value="ECO:0007669"/>
    <property type="project" value="TreeGrafter"/>
</dbReference>
<comment type="caution">
    <text evidence="3">The sequence shown here is derived from an EMBL/GenBank/DDBJ whole genome shotgun (WGS) entry which is preliminary data.</text>
</comment>
<dbReference type="EMBL" id="BAUT01000013">
    <property type="protein sequence ID" value="GAE25766.1"/>
    <property type="molecule type" value="Genomic_DNA"/>
</dbReference>
<dbReference type="EC" id="2.4.1.1" evidence="2"/>
<organism evidence="3 4">
    <name type="scientific">Halalkalibacter wakoensis JCM 9140</name>
    <dbReference type="NCBI Taxonomy" id="1236970"/>
    <lineage>
        <taxon>Bacteria</taxon>
        <taxon>Bacillati</taxon>
        <taxon>Bacillota</taxon>
        <taxon>Bacilli</taxon>
        <taxon>Bacillales</taxon>
        <taxon>Bacillaceae</taxon>
        <taxon>Halalkalibacter</taxon>
    </lineage>
</organism>
<dbReference type="SUPFAM" id="SSF53756">
    <property type="entry name" value="UDP-Glycosyltransferase/glycogen phosphorylase"/>
    <property type="match status" value="1"/>
</dbReference>
<protein>
    <recommendedName>
        <fullName evidence="2">Alpha-1,4 glucan phosphorylase</fullName>
        <ecNumber evidence="2">2.4.1.1</ecNumber>
    </recommendedName>
</protein>
<dbReference type="PANTHER" id="PTHR11468">
    <property type="entry name" value="GLYCOGEN PHOSPHORYLASE"/>
    <property type="match status" value="1"/>
</dbReference>
<evidence type="ECO:0000256" key="1">
    <source>
        <dbReference type="ARBA" id="ARBA00006047"/>
    </source>
</evidence>
<dbReference type="STRING" id="1236970.JCM9140_1776"/>
<dbReference type="Pfam" id="PF00343">
    <property type="entry name" value="Phosphorylase"/>
    <property type="match status" value="1"/>
</dbReference>
<comment type="cofactor">
    <cofactor evidence="2">
        <name>pyridoxal 5'-phosphate</name>
        <dbReference type="ChEBI" id="CHEBI:597326"/>
    </cofactor>
</comment>
<name>W4Q110_9BACI</name>
<accession>W4Q110</accession>
<dbReference type="GO" id="GO:0030170">
    <property type="term" value="F:pyridoxal phosphate binding"/>
    <property type="evidence" value="ECO:0007669"/>
    <property type="project" value="TreeGrafter"/>
</dbReference>
<keyword evidence="2" id="KW-0119">Carbohydrate metabolism</keyword>
<dbReference type="PANTHER" id="PTHR11468:SF3">
    <property type="entry name" value="GLYCOGEN PHOSPHORYLASE, LIVER FORM"/>
    <property type="match status" value="1"/>
</dbReference>
<dbReference type="GO" id="GO:0005980">
    <property type="term" value="P:glycogen catabolic process"/>
    <property type="evidence" value="ECO:0007669"/>
    <property type="project" value="TreeGrafter"/>
</dbReference>
<comment type="catalytic activity">
    <reaction evidence="2">
        <text>[(1-&gt;4)-alpha-D-glucosyl](n) + phosphate = [(1-&gt;4)-alpha-D-glucosyl](n-1) + alpha-D-glucose 1-phosphate</text>
        <dbReference type="Rhea" id="RHEA:41732"/>
        <dbReference type="Rhea" id="RHEA-COMP:9584"/>
        <dbReference type="Rhea" id="RHEA-COMP:9586"/>
        <dbReference type="ChEBI" id="CHEBI:15444"/>
        <dbReference type="ChEBI" id="CHEBI:43474"/>
        <dbReference type="ChEBI" id="CHEBI:58601"/>
        <dbReference type="EC" id="2.4.1.1"/>
    </reaction>
</comment>
<keyword evidence="2" id="KW-0328">Glycosyltransferase</keyword>
<dbReference type="AlphaFoldDB" id="W4Q110"/>
<dbReference type="GO" id="GO:0008184">
    <property type="term" value="F:glycogen phosphorylase activity"/>
    <property type="evidence" value="ECO:0007669"/>
    <property type="project" value="InterPro"/>
</dbReference>
<evidence type="ECO:0000256" key="2">
    <source>
        <dbReference type="RuleBase" id="RU000587"/>
    </source>
</evidence>
<proteinExistence type="inferred from homology"/>
<sequence>MMNGALTIGTQDGANVEIGEYVGSDNIFTFGLTSEEVFTYQMRGDYRARDYYNNDRRLRNVMDLLVNQHFSGDDVEFKDIFYSLLYNNDEYFVLRDFDSYVSTQNKVNHTYQQQEQWLEKSIINIAHSGAFSSDRTIQEYADDIWKIRPITIPTHPIL</sequence>
<comment type="similarity">
    <text evidence="1 2">Belongs to the glycogen phosphorylase family.</text>
</comment>
<dbReference type="Proteomes" id="UP000018890">
    <property type="component" value="Unassembled WGS sequence"/>
</dbReference>
<reference evidence="3" key="1">
    <citation type="journal article" date="2014" name="Genome Announc.">
        <title>Draft Genome Sequences of Three Alkaliphilic Bacillus Strains, Bacillus wakoensis JCM 9140T, Bacillus akibai JCM 9157T, and Bacillus hemicellulosilyticus JCM 9152T.</title>
        <authorList>
            <person name="Yuki M."/>
            <person name="Oshima K."/>
            <person name="Suda W."/>
            <person name="Oshida Y."/>
            <person name="Kitamura K."/>
            <person name="Iida T."/>
            <person name="Hattori M."/>
            <person name="Ohkuma M."/>
        </authorList>
    </citation>
    <scope>NUCLEOTIDE SEQUENCE [LARGE SCALE GENOMIC DNA]</scope>
    <source>
        <strain evidence="3">JCM 9140</strain>
    </source>
</reference>
<keyword evidence="4" id="KW-1185">Reference proteome</keyword>
<evidence type="ECO:0000313" key="4">
    <source>
        <dbReference type="Proteomes" id="UP000018890"/>
    </source>
</evidence>
<dbReference type="InterPro" id="IPR000811">
    <property type="entry name" value="Glyco_trans_35"/>
</dbReference>